<evidence type="ECO:0000313" key="8">
    <source>
        <dbReference type="Proteomes" id="UP000192903"/>
    </source>
</evidence>
<dbReference type="PANTHER" id="PTHR30290:SF10">
    <property type="entry name" value="PERIPLASMIC OLIGOPEPTIDE-BINDING PROTEIN-RELATED"/>
    <property type="match status" value="1"/>
</dbReference>
<dbReference type="AlphaFoldDB" id="A0A1X7DX05"/>
<evidence type="ECO:0000256" key="4">
    <source>
        <dbReference type="ARBA" id="ARBA00022729"/>
    </source>
</evidence>
<feature type="chain" id="PRO_5012304542" evidence="5">
    <location>
        <begin position="36"/>
        <end position="517"/>
    </location>
</feature>
<dbReference type="GO" id="GO:0043190">
    <property type="term" value="C:ATP-binding cassette (ABC) transporter complex"/>
    <property type="evidence" value="ECO:0007669"/>
    <property type="project" value="InterPro"/>
</dbReference>
<gene>
    <name evidence="7" type="ORF">SAMN02982989_0037</name>
</gene>
<accession>A0A1X7DX05</accession>
<dbReference type="EMBL" id="FXAF01000004">
    <property type="protein sequence ID" value="SMF23151.1"/>
    <property type="molecule type" value="Genomic_DNA"/>
</dbReference>
<keyword evidence="3" id="KW-0813">Transport</keyword>
<comment type="subcellular location">
    <subcellularLocation>
        <location evidence="1">Periplasm</location>
    </subcellularLocation>
</comment>
<feature type="domain" description="Solute-binding protein family 5" evidence="6">
    <location>
        <begin position="80"/>
        <end position="420"/>
    </location>
</feature>
<dbReference type="Gene3D" id="3.40.190.10">
    <property type="entry name" value="Periplasmic binding protein-like II"/>
    <property type="match status" value="1"/>
</dbReference>
<sequence length="517" mass="55074">MKRLSVMKIHRRTLLTGALGMAAAMATFVPGGAYAADQILKFGLSANVGNLVYGPSRGAAQFIVNQQIHRGLVKFDENGTLVPALAESFKAIDSSTYSFTLREGLKFHDGSPIEASTVKASLEYLADKKVGAAIYSALSTLESIETPDERTLIVKLSKPNASFLEYMADPNAGISPAAALATGAANWIGAGPFKLRTNENGVSLDLVKADTYYDKDEVKLDGVKFVFYPDSSARTNALLAGDVDVIDFVGWEDFERVEAAGNLVLDAVPGPFVYTMFNIKRAPFDNPKVRQAIAHAIKPENVVAVAFYGHGTPLNGIPMSPNNDRYDPSMGKLWGYDPAKARALLTEAGVADGLKIKLLTSSTYSFFRDMALSMQADLKAVGIDAELDAPDWATYTSQKASGGYDLAVGGGAPSVAGPVYLQAYVVGAPASSFGSYGYDASAIVAHIQAGEAQSDNATARAEYLKAVQIVGEDVPFLPLAQRSQAYAYSDRVEGFKNVPGFLSITGTGYMIEKASIR</sequence>
<comment type="similarity">
    <text evidence="2">Belongs to the bacterial solute-binding protein 5 family.</text>
</comment>
<evidence type="ECO:0000259" key="6">
    <source>
        <dbReference type="Pfam" id="PF00496"/>
    </source>
</evidence>
<dbReference type="PANTHER" id="PTHR30290">
    <property type="entry name" value="PERIPLASMIC BINDING COMPONENT OF ABC TRANSPORTER"/>
    <property type="match status" value="1"/>
</dbReference>
<evidence type="ECO:0000256" key="5">
    <source>
        <dbReference type="SAM" id="SignalP"/>
    </source>
</evidence>
<dbReference type="OrthoDB" id="9803988at2"/>
<organism evidence="7 8">
    <name type="scientific">Xaviernesmea oryzae</name>
    <dbReference type="NCBI Taxonomy" id="464029"/>
    <lineage>
        <taxon>Bacteria</taxon>
        <taxon>Pseudomonadati</taxon>
        <taxon>Pseudomonadota</taxon>
        <taxon>Alphaproteobacteria</taxon>
        <taxon>Hyphomicrobiales</taxon>
        <taxon>Rhizobiaceae</taxon>
        <taxon>Rhizobium/Agrobacterium group</taxon>
        <taxon>Xaviernesmea</taxon>
    </lineage>
</organism>
<dbReference type="InterPro" id="IPR030678">
    <property type="entry name" value="Peptide/Ni-bd"/>
</dbReference>
<protein>
    <submittedName>
        <fullName evidence="7">Glutathione transport system substrate-binding protein</fullName>
    </submittedName>
</protein>
<evidence type="ECO:0000256" key="2">
    <source>
        <dbReference type="ARBA" id="ARBA00005695"/>
    </source>
</evidence>
<dbReference type="Gene3D" id="3.10.105.10">
    <property type="entry name" value="Dipeptide-binding Protein, Domain 3"/>
    <property type="match status" value="1"/>
</dbReference>
<dbReference type="PROSITE" id="PS51318">
    <property type="entry name" value="TAT"/>
    <property type="match status" value="1"/>
</dbReference>
<dbReference type="PROSITE" id="PS01040">
    <property type="entry name" value="SBP_BACTERIAL_5"/>
    <property type="match status" value="1"/>
</dbReference>
<proteinExistence type="inferred from homology"/>
<keyword evidence="4 5" id="KW-0732">Signal</keyword>
<dbReference type="PIRSF" id="PIRSF002741">
    <property type="entry name" value="MppA"/>
    <property type="match status" value="1"/>
</dbReference>
<dbReference type="RefSeq" id="WP_159457622.1">
    <property type="nucleotide sequence ID" value="NZ_FXAF01000004.1"/>
</dbReference>
<dbReference type="GO" id="GO:0030288">
    <property type="term" value="C:outer membrane-bounded periplasmic space"/>
    <property type="evidence" value="ECO:0007669"/>
    <property type="project" value="UniProtKB-ARBA"/>
</dbReference>
<evidence type="ECO:0000256" key="1">
    <source>
        <dbReference type="ARBA" id="ARBA00004418"/>
    </source>
</evidence>
<dbReference type="Proteomes" id="UP000192903">
    <property type="component" value="Unassembled WGS sequence"/>
</dbReference>
<dbReference type="InterPro" id="IPR006311">
    <property type="entry name" value="TAT_signal"/>
</dbReference>
<evidence type="ECO:0000256" key="3">
    <source>
        <dbReference type="ARBA" id="ARBA00022448"/>
    </source>
</evidence>
<name>A0A1X7DX05_9HYPH</name>
<dbReference type="InterPro" id="IPR039424">
    <property type="entry name" value="SBP_5"/>
</dbReference>
<dbReference type="InterPro" id="IPR023765">
    <property type="entry name" value="SBP_5_CS"/>
</dbReference>
<keyword evidence="8" id="KW-1185">Reference proteome</keyword>
<dbReference type="GO" id="GO:1904680">
    <property type="term" value="F:peptide transmembrane transporter activity"/>
    <property type="evidence" value="ECO:0007669"/>
    <property type="project" value="TreeGrafter"/>
</dbReference>
<dbReference type="Pfam" id="PF00496">
    <property type="entry name" value="SBP_bac_5"/>
    <property type="match status" value="1"/>
</dbReference>
<feature type="signal peptide" evidence="5">
    <location>
        <begin position="1"/>
        <end position="35"/>
    </location>
</feature>
<dbReference type="GO" id="GO:0015833">
    <property type="term" value="P:peptide transport"/>
    <property type="evidence" value="ECO:0007669"/>
    <property type="project" value="TreeGrafter"/>
</dbReference>
<dbReference type="Gene3D" id="3.90.76.10">
    <property type="entry name" value="Dipeptide-binding Protein, Domain 1"/>
    <property type="match status" value="1"/>
</dbReference>
<reference evidence="8" key="1">
    <citation type="submission" date="2017-04" db="EMBL/GenBank/DDBJ databases">
        <authorList>
            <person name="Varghese N."/>
            <person name="Submissions S."/>
        </authorList>
    </citation>
    <scope>NUCLEOTIDE SEQUENCE [LARGE SCALE GENOMIC DNA]</scope>
    <source>
        <strain evidence="8">B4P</strain>
    </source>
</reference>
<dbReference type="InterPro" id="IPR000914">
    <property type="entry name" value="SBP_5_dom"/>
</dbReference>
<dbReference type="STRING" id="464029.SAMN02982989_0037"/>
<evidence type="ECO:0000313" key="7">
    <source>
        <dbReference type="EMBL" id="SMF23151.1"/>
    </source>
</evidence>
<dbReference type="SUPFAM" id="SSF53850">
    <property type="entry name" value="Periplasmic binding protein-like II"/>
    <property type="match status" value="1"/>
</dbReference>